<organism evidence="1 2">
    <name type="scientific">Paramarasmius palmivorus</name>
    <dbReference type="NCBI Taxonomy" id="297713"/>
    <lineage>
        <taxon>Eukaryota</taxon>
        <taxon>Fungi</taxon>
        <taxon>Dikarya</taxon>
        <taxon>Basidiomycota</taxon>
        <taxon>Agaricomycotina</taxon>
        <taxon>Agaricomycetes</taxon>
        <taxon>Agaricomycetidae</taxon>
        <taxon>Agaricales</taxon>
        <taxon>Marasmiineae</taxon>
        <taxon>Marasmiaceae</taxon>
        <taxon>Paramarasmius</taxon>
    </lineage>
</organism>
<evidence type="ECO:0000313" key="1">
    <source>
        <dbReference type="EMBL" id="KAK7050039.1"/>
    </source>
</evidence>
<gene>
    <name evidence="1" type="ORF">VNI00_005471</name>
</gene>
<accession>A0AAW0DFC1</accession>
<keyword evidence="2" id="KW-1185">Reference proteome</keyword>
<reference evidence="1 2" key="1">
    <citation type="submission" date="2024-01" db="EMBL/GenBank/DDBJ databases">
        <title>A draft genome for a cacao thread blight-causing isolate of Paramarasmius palmivorus.</title>
        <authorList>
            <person name="Baruah I.K."/>
            <person name="Bukari Y."/>
            <person name="Amoako-Attah I."/>
            <person name="Meinhardt L.W."/>
            <person name="Bailey B.A."/>
            <person name="Cohen S.P."/>
        </authorList>
    </citation>
    <scope>NUCLEOTIDE SEQUENCE [LARGE SCALE GENOMIC DNA]</scope>
    <source>
        <strain evidence="1 2">GH-12</strain>
    </source>
</reference>
<dbReference type="AlphaFoldDB" id="A0AAW0DFC1"/>
<comment type="caution">
    <text evidence="1">The sequence shown here is derived from an EMBL/GenBank/DDBJ whole genome shotgun (WGS) entry which is preliminary data.</text>
</comment>
<sequence length="126" mass="13689">MSNGTVEEFRPEIDEIKKLFGNATQRIQDGGSVNLGGKSVSGTGDEFQRMTNDTAEIINYVLGHVSDDEFDPAIKLCAEVFKPVGSFLHICVQKVTGLSDVLKEKLKDFVELGKNLGADISSDLNP</sequence>
<name>A0AAW0DFC1_9AGAR</name>
<proteinExistence type="predicted"/>
<dbReference type="Proteomes" id="UP001383192">
    <property type="component" value="Unassembled WGS sequence"/>
</dbReference>
<dbReference type="EMBL" id="JAYKXP010000015">
    <property type="protein sequence ID" value="KAK7050039.1"/>
    <property type="molecule type" value="Genomic_DNA"/>
</dbReference>
<protein>
    <submittedName>
        <fullName evidence="1">Uncharacterized protein</fullName>
    </submittedName>
</protein>
<evidence type="ECO:0000313" key="2">
    <source>
        <dbReference type="Proteomes" id="UP001383192"/>
    </source>
</evidence>